<keyword evidence="5 7" id="KW-0560">Oxidoreductase</keyword>
<protein>
    <submittedName>
        <fullName evidence="7">D-lactate dehydrogenase (Cytochrome)</fullName>
        <ecNumber evidence="7">1.1.2.4</ecNumber>
    </submittedName>
</protein>
<dbReference type="OrthoDB" id="9811557at2"/>
<gene>
    <name evidence="7" type="ordered locus">TOPB45_0002</name>
</gene>
<feature type="domain" description="FAD-binding PCMH-type" evidence="6">
    <location>
        <begin position="39"/>
        <end position="218"/>
    </location>
</feature>
<dbReference type="eggNOG" id="COG0277">
    <property type="taxonomic scope" value="Bacteria"/>
</dbReference>
<dbReference type="InterPro" id="IPR004113">
    <property type="entry name" value="FAD-bd_oxidored_4_C"/>
</dbReference>
<dbReference type="EC" id="1.1.2.4" evidence="7"/>
<keyword evidence="4" id="KW-0274">FAD</keyword>
<evidence type="ECO:0000313" key="8">
    <source>
        <dbReference type="Proteomes" id="UP000006583"/>
    </source>
</evidence>
<dbReference type="AlphaFoldDB" id="F8C1Q0"/>
<reference evidence="7 8" key="1">
    <citation type="journal article" date="2013" name="Genome Announc.">
        <title>Complete genome sequence of the hyperthermophilic sulfate-reducing bacterium Thermodesulfobacterium geofontis OPF15T.</title>
        <authorList>
            <person name="Elkins J.G."/>
            <person name="Hamilton-Brehm S.D."/>
            <person name="Lucas S."/>
            <person name="Han J."/>
            <person name="Lapidus A."/>
            <person name="Cheng J.F."/>
            <person name="Goodwin L.A."/>
            <person name="Pitluck S."/>
            <person name="Peters L."/>
            <person name="Mikhailova N."/>
            <person name="Davenport K.W."/>
            <person name="Detter J.C."/>
            <person name="Han C.S."/>
            <person name="Tapia R."/>
            <person name="Land M.L."/>
            <person name="Hauser L."/>
            <person name="Kyrpides N.C."/>
            <person name="Ivanova N.N."/>
            <person name="Pagani I."/>
            <person name="Bruce D."/>
            <person name="Woyke T."/>
            <person name="Cottingham R.W."/>
        </authorList>
    </citation>
    <scope>NUCLEOTIDE SEQUENCE [LARGE SCALE GENOMIC DNA]</scope>
    <source>
        <strain evidence="7 8">OPF15</strain>
    </source>
</reference>
<dbReference type="FunFam" id="3.30.70.2740:FF:000001">
    <property type="entry name" value="D-lactate dehydrogenase mitochondrial"/>
    <property type="match status" value="1"/>
</dbReference>
<dbReference type="FunFam" id="1.10.45.10:FF:000001">
    <property type="entry name" value="D-lactate dehydrogenase mitochondrial"/>
    <property type="match status" value="1"/>
</dbReference>
<comment type="similarity">
    <text evidence="2">Belongs to the FAD-binding oxidoreductase/transferase type 4 family.</text>
</comment>
<dbReference type="SUPFAM" id="SSF56176">
    <property type="entry name" value="FAD-binding/transporter-associated domain-like"/>
    <property type="match status" value="1"/>
</dbReference>
<dbReference type="Gene3D" id="1.10.45.10">
    <property type="entry name" value="Vanillyl-alcohol Oxidase, Chain A, domain 4"/>
    <property type="match status" value="1"/>
</dbReference>
<dbReference type="PROSITE" id="PS51387">
    <property type="entry name" value="FAD_PCMH"/>
    <property type="match status" value="1"/>
</dbReference>
<proteinExistence type="inferred from homology"/>
<dbReference type="RefSeq" id="WP_013908819.1">
    <property type="nucleotide sequence ID" value="NC_015682.1"/>
</dbReference>
<dbReference type="GO" id="GO:0071949">
    <property type="term" value="F:FAD binding"/>
    <property type="evidence" value="ECO:0007669"/>
    <property type="project" value="InterPro"/>
</dbReference>
<dbReference type="Gene3D" id="3.30.70.2740">
    <property type="match status" value="1"/>
</dbReference>
<dbReference type="Gene3D" id="3.30.465.10">
    <property type="match status" value="1"/>
</dbReference>
<dbReference type="HOGENOM" id="CLU_017779_9_2_0"/>
<keyword evidence="3" id="KW-0285">Flavoprotein</keyword>
<organism evidence="7 8">
    <name type="scientific">Thermodesulfobacterium geofontis (strain OPF15)</name>
    <dbReference type="NCBI Taxonomy" id="795359"/>
    <lineage>
        <taxon>Bacteria</taxon>
        <taxon>Pseudomonadati</taxon>
        <taxon>Thermodesulfobacteriota</taxon>
        <taxon>Thermodesulfobacteria</taxon>
        <taxon>Thermodesulfobacteriales</taxon>
        <taxon>Thermodesulfobacteriaceae</taxon>
        <taxon>Thermodesulfobacterium</taxon>
    </lineage>
</organism>
<evidence type="ECO:0000256" key="4">
    <source>
        <dbReference type="ARBA" id="ARBA00022827"/>
    </source>
</evidence>
<dbReference type="GO" id="GO:0004458">
    <property type="term" value="F:D-lactate dehydrogenase (cytochrome) activity"/>
    <property type="evidence" value="ECO:0007669"/>
    <property type="project" value="UniProtKB-EC"/>
</dbReference>
<sequence length="461" mass="51891">MNELFPSKFLKALENLLGKERLLKEKEDLFSYSYDSSSLIRLPSAVALPERKEEVIEILRLAQEYKVPIVPRGAGTATTGSPLAHKGGLVICFSRMDRILEFNEEERIVRVEPGVLNGELKKFLKKYGFFYPPDPSSYEFSTIGGNVATGAGGPRGLKYGTTKDYVLALEVVLPGGKVLKTGPSTLKCVVPYNLTSLFVGSEGTLGVFTEIVLKVIPLPQKRILFVSAHEREEEPLEIITEILRKKLTPACAEFIDKTTILALSKSKGSLPIFENKNFSSLLYLELDGEGEILEKEKVLIERFYKDLGISFEKAEDESDIENLWEIRRTISPSLKVLGKKRFAEDVVVPRRFMKDLLFKIRKLEKDWGLYICCFGHAGDGNFHVNILFDSENEESAIKVRENVLKEVIELSGTISGEHGIGYIKRGFVNWELSPLQIEIMKKLKKVFDPEGILNPQVKIPD</sequence>
<dbReference type="Pfam" id="PF01565">
    <property type="entry name" value="FAD_binding_4"/>
    <property type="match status" value="1"/>
</dbReference>
<evidence type="ECO:0000313" key="7">
    <source>
        <dbReference type="EMBL" id="AEH22119.1"/>
    </source>
</evidence>
<dbReference type="InterPro" id="IPR051914">
    <property type="entry name" value="FAD-linked_OxidoTrans_Type4"/>
</dbReference>
<dbReference type="InterPro" id="IPR036318">
    <property type="entry name" value="FAD-bd_PCMH-like_sf"/>
</dbReference>
<dbReference type="InterPro" id="IPR006094">
    <property type="entry name" value="Oxid_FAD_bind_N"/>
</dbReference>
<keyword evidence="8" id="KW-1185">Reference proteome</keyword>
<dbReference type="InterPro" id="IPR016164">
    <property type="entry name" value="FAD-linked_Oxase-like_C"/>
</dbReference>
<dbReference type="PANTHER" id="PTHR42934">
    <property type="entry name" value="GLYCOLATE OXIDASE SUBUNIT GLCD"/>
    <property type="match status" value="1"/>
</dbReference>
<dbReference type="Proteomes" id="UP000006583">
    <property type="component" value="Chromosome"/>
</dbReference>
<dbReference type="InterPro" id="IPR016166">
    <property type="entry name" value="FAD-bd_PCMH"/>
</dbReference>
<dbReference type="SUPFAM" id="SSF55103">
    <property type="entry name" value="FAD-linked oxidases, C-terminal domain"/>
    <property type="match status" value="1"/>
</dbReference>
<dbReference type="KEGG" id="top:TOPB45_0002"/>
<dbReference type="Pfam" id="PF02913">
    <property type="entry name" value="FAD-oxidase_C"/>
    <property type="match status" value="1"/>
</dbReference>
<dbReference type="InterPro" id="IPR016169">
    <property type="entry name" value="FAD-bd_PCMH_sub2"/>
</dbReference>
<evidence type="ECO:0000259" key="6">
    <source>
        <dbReference type="PROSITE" id="PS51387"/>
    </source>
</evidence>
<comment type="cofactor">
    <cofactor evidence="1">
        <name>FAD</name>
        <dbReference type="ChEBI" id="CHEBI:57692"/>
    </cofactor>
</comment>
<dbReference type="EMBL" id="CP002829">
    <property type="protein sequence ID" value="AEH22119.1"/>
    <property type="molecule type" value="Genomic_DNA"/>
</dbReference>
<dbReference type="PATRIC" id="fig|795359.3.peg.2"/>
<dbReference type="InterPro" id="IPR016171">
    <property type="entry name" value="Vanillyl_alc_oxidase_C-sub2"/>
</dbReference>
<accession>F8C1Q0</accession>
<evidence type="ECO:0000256" key="1">
    <source>
        <dbReference type="ARBA" id="ARBA00001974"/>
    </source>
</evidence>
<dbReference type="STRING" id="795359.TOPB45_0002"/>
<evidence type="ECO:0000256" key="3">
    <source>
        <dbReference type="ARBA" id="ARBA00022630"/>
    </source>
</evidence>
<evidence type="ECO:0000256" key="2">
    <source>
        <dbReference type="ARBA" id="ARBA00008000"/>
    </source>
</evidence>
<dbReference type="PANTHER" id="PTHR42934:SF1">
    <property type="entry name" value="GLYCOLATE OXIDASE SUBUNIT GLCD"/>
    <property type="match status" value="1"/>
</dbReference>
<evidence type="ECO:0000256" key="5">
    <source>
        <dbReference type="ARBA" id="ARBA00023002"/>
    </source>
</evidence>
<name>F8C1Q0_THEGP</name>